<evidence type="ECO:0000313" key="3">
    <source>
        <dbReference type="EMBL" id="KAK4321928.1"/>
    </source>
</evidence>
<evidence type="ECO:0000313" key="4">
    <source>
        <dbReference type="Proteomes" id="UP001292094"/>
    </source>
</evidence>
<proteinExistence type="predicted"/>
<feature type="region of interest" description="Disordered" evidence="1">
    <location>
        <begin position="1"/>
        <end position="24"/>
    </location>
</feature>
<organism evidence="3 4">
    <name type="scientific">Petrolisthes manimaculis</name>
    <dbReference type="NCBI Taxonomy" id="1843537"/>
    <lineage>
        <taxon>Eukaryota</taxon>
        <taxon>Metazoa</taxon>
        <taxon>Ecdysozoa</taxon>
        <taxon>Arthropoda</taxon>
        <taxon>Crustacea</taxon>
        <taxon>Multicrustacea</taxon>
        <taxon>Malacostraca</taxon>
        <taxon>Eumalacostraca</taxon>
        <taxon>Eucarida</taxon>
        <taxon>Decapoda</taxon>
        <taxon>Pleocyemata</taxon>
        <taxon>Anomura</taxon>
        <taxon>Galatheoidea</taxon>
        <taxon>Porcellanidae</taxon>
        <taxon>Petrolisthes</taxon>
    </lineage>
</organism>
<name>A0AAE1Q980_9EUCA</name>
<evidence type="ECO:0000259" key="2">
    <source>
        <dbReference type="Pfam" id="PF05699"/>
    </source>
</evidence>
<evidence type="ECO:0000256" key="1">
    <source>
        <dbReference type="SAM" id="MobiDB-lite"/>
    </source>
</evidence>
<gene>
    <name evidence="3" type="ORF">Pmani_007310</name>
</gene>
<dbReference type="PANTHER" id="PTHR45749">
    <property type="match status" value="1"/>
</dbReference>
<feature type="domain" description="HAT C-terminal dimerisation" evidence="2">
    <location>
        <begin position="216"/>
        <end position="297"/>
    </location>
</feature>
<reference evidence="3" key="1">
    <citation type="submission" date="2023-11" db="EMBL/GenBank/DDBJ databases">
        <title>Genome assemblies of two species of porcelain crab, Petrolisthes cinctipes and Petrolisthes manimaculis (Anomura: Porcellanidae).</title>
        <authorList>
            <person name="Angst P."/>
        </authorList>
    </citation>
    <scope>NUCLEOTIDE SEQUENCE</scope>
    <source>
        <strain evidence="3">PB745_02</strain>
        <tissue evidence="3">Gill</tissue>
    </source>
</reference>
<accession>A0AAE1Q980</accession>
<protein>
    <recommendedName>
        <fullName evidence="2">HAT C-terminal dimerisation domain-containing protein</fullName>
    </recommendedName>
</protein>
<dbReference type="PANTHER" id="PTHR45749:SF35">
    <property type="entry name" value="AC-LIKE TRANSPOSASE-RELATED"/>
    <property type="match status" value="1"/>
</dbReference>
<dbReference type="EMBL" id="JAWZYT010000553">
    <property type="protein sequence ID" value="KAK4321928.1"/>
    <property type="molecule type" value="Genomic_DNA"/>
</dbReference>
<dbReference type="SUPFAM" id="SSF53098">
    <property type="entry name" value="Ribonuclease H-like"/>
    <property type="match status" value="1"/>
</dbReference>
<dbReference type="AlphaFoldDB" id="A0AAE1Q980"/>
<dbReference type="GO" id="GO:0046983">
    <property type="term" value="F:protein dimerization activity"/>
    <property type="evidence" value="ECO:0007669"/>
    <property type="project" value="InterPro"/>
</dbReference>
<keyword evidence="4" id="KW-1185">Reference proteome</keyword>
<comment type="caution">
    <text evidence="3">The sequence shown here is derived from an EMBL/GenBank/DDBJ whole genome shotgun (WGS) entry which is preliminary data.</text>
</comment>
<sequence>MKRQFKLSGEANRKRRKEEEENQVKCRDALRKYLQPREQEPVGAAAEEVKVSLPSSQETLNGSVTEQELDSTAGQATSTLNTINDNAHQLKEMVSTPTDAGDYLIAVPIVPAEWPLELSYKERTELSMHLDVAVDLLKKAEDSLCSYRHTGFVSAQISAKEICEEMNVVAVLKKKRLRTTKPDELEKQAKDLCNTLKCGDHADLDFEELIIEMQSFPQWPKQKITTFDLLVFLEEKCLIEIYPNMWVALRIAVTTPVTVASAERSFSKLKLIKTYLRSTMSQKRLNGLAIISINKEMSKQVSYEETLDAFADK</sequence>
<dbReference type="Pfam" id="PF05699">
    <property type="entry name" value="Dimer_Tnp_hAT"/>
    <property type="match status" value="1"/>
</dbReference>
<dbReference type="InterPro" id="IPR008906">
    <property type="entry name" value="HATC_C_dom"/>
</dbReference>
<dbReference type="InterPro" id="IPR012337">
    <property type="entry name" value="RNaseH-like_sf"/>
</dbReference>
<dbReference type="Proteomes" id="UP001292094">
    <property type="component" value="Unassembled WGS sequence"/>
</dbReference>